<dbReference type="PANTHER" id="PTHR20857">
    <property type="entry name" value="THIAMINE-PHOSPHATE PYROPHOSPHORYLASE"/>
    <property type="match status" value="1"/>
</dbReference>
<dbReference type="InterPro" id="IPR022998">
    <property type="entry name" value="ThiamineP_synth_TenI"/>
</dbReference>
<dbReference type="EMBL" id="VANU01000001">
    <property type="protein sequence ID" value="TLP41294.1"/>
    <property type="molecule type" value="Genomic_DNA"/>
</dbReference>
<sequence>MISYLITDPLYYSNKKDTFEKKLQEVLNSKKVDFACFRDDESENFEELAKSFVDICKKNNVEKILINSDFELASKLGADGVHLKSTQFDKIKEAKKLDLYTIISCHNYKDIEEALKYHINAITYSPIFETPNKGEPKGISKLRETIQVFEDLDIIALGGIIDDKQVEQIKKTDAFGFASIRYFI</sequence>
<dbReference type="Proteomes" id="UP000308901">
    <property type="component" value="Unassembled WGS sequence"/>
</dbReference>
<keyword evidence="5" id="KW-1185">Reference proteome</keyword>
<dbReference type="GO" id="GO:0009228">
    <property type="term" value="P:thiamine biosynthetic process"/>
    <property type="evidence" value="ECO:0007669"/>
    <property type="project" value="UniProtKB-KW"/>
</dbReference>
<dbReference type="Pfam" id="PF02581">
    <property type="entry name" value="TMP-TENI"/>
    <property type="match status" value="1"/>
</dbReference>
<evidence type="ECO:0000259" key="3">
    <source>
        <dbReference type="Pfam" id="PF02581"/>
    </source>
</evidence>
<dbReference type="AlphaFoldDB" id="A0A5R8Y592"/>
<organism evidence="4 5">
    <name type="scientific">Arcobacter arenosus</name>
    <dbReference type="NCBI Taxonomy" id="2576037"/>
    <lineage>
        <taxon>Bacteria</taxon>
        <taxon>Pseudomonadati</taxon>
        <taxon>Campylobacterota</taxon>
        <taxon>Epsilonproteobacteria</taxon>
        <taxon>Campylobacterales</taxon>
        <taxon>Arcobacteraceae</taxon>
        <taxon>Arcobacter</taxon>
    </lineage>
</organism>
<protein>
    <submittedName>
        <fullName evidence="4">Thiamine phosphate synthase</fullName>
    </submittedName>
</protein>
<feature type="domain" description="Thiamine phosphate synthase/TenI" evidence="3">
    <location>
        <begin position="4"/>
        <end position="181"/>
    </location>
</feature>
<comment type="pathway">
    <text evidence="1">Cofactor biosynthesis; thiamine diphosphate biosynthesis.</text>
</comment>
<reference evidence="4 5" key="1">
    <citation type="submission" date="2019-05" db="EMBL/GenBank/DDBJ databases">
        <title>Arcobacter sp. nov., isolated from sea sediment.</title>
        <authorList>
            <person name="Kim W."/>
        </authorList>
    </citation>
    <scope>NUCLEOTIDE SEQUENCE [LARGE SCALE GENOMIC DNA]</scope>
    <source>
        <strain evidence="4 5">CAU 1517</strain>
    </source>
</reference>
<comment type="caution">
    <text evidence="4">The sequence shown here is derived from an EMBL/GenBank/DDBJ whole genome shotgun (WGS) entry which is preliminary data.</text>
</comment>
<dbReference type="InterPro" id="IPR013785">
    <property type="entry name" value="Aldolase_TIM"/>
</dbReference>
<evidence type="ECO:0000256" key="1">
    <source>
        <dbReference type="ARBA" id="ARBA00004948"/>
    </source>
</evidence>
<accession>A0A5R8Y592</accession>
<dbReference type="GO" id="GO:0005737">
    <property type="term" value="C:cytoplasm"/>
    <property type="evidence" value="ECO:0007669"/>
    <property type="project" value="TreeGrafter"/>
</dbReference>
<dbReference type="CDD" id="cd00564">
    <property type="entry name" value="TMP_TenI"/>
    <property type="match status" value="1"/>
</dbReference>
<dbReference type="PANTHER" id="PTHR20857:SF15">
    <property type="entry name" value="THIAMINE-PHOSPHATE SYNTHASE"/>
    <property type="match status" value="1"/>
</dbReference>
<gene>
    <name evidence="4" type="ORF">FDK22_04050</name>
</gene>
<evidence type="ECO:0000313" key="4">
    <source>
        <dbReference type="EMBL" id="TLP41294.1"/>
    </source>
</evidence>
<evidence type="ECO:0000313" key="5">
    <source>
        <dbReference type="Proteomes" id="UP000308901"/>
    </source>
</evidence>
<dbReference type="OrthoDB" id="5347413at2"/>
<name>A0A5R8Y592_9BACT</name>
<dbReference type="GO" id="GO:0004789">
    <property type="term" value="F:thiamine-phosphate diphosphorylase activity"/>
    <property type="evidence" value="ECO:0007669"/>
    <property type="project" value="TreeGrafter"/>
</dbReference>
<dbReference type="InterPro" id="IPR036206">
    <property type="entry name" value="ThiamineP_synth_sf"/>
</dbReference>
<keyword evidence="2" id="KW-0784">Thiamine biosynthesis</keyword>
<evidence type="ECO:0000256" key="2">
    <source>
        <dbReference type="ARBA" id="ARBA00022977"/>
    </source>
</evidence>
<dbReference type="SUPFAM" id="SSF51391">
    <property type="entry name" value="Thiamin phosphate synthase"/>
    <property type="match status" value="1"/>
</dbReference>
<proteinExistence type="predicted"/>
<dbReference type="Gene3D" id="3.20.20.70">
    <property type="entry name" value="Aldolase class I"/>
    <property type="match status" value="1"/>
</dbReference>